<feature type="domain" description="Beta-lactamase-related" evidence="2">
    <location>
        <begin position="26"/>
        <end position="355"/>
    </location>
</feature>
<evidence type="ECO:0000259" key="2">
    <source>
        <dbReference type="Pfam" id="PF00144"/>
    </source>
</evidence>
<reference evidence="3" key="1">
    <citation type="submission" date="2023-01" db="EMBL/GenBank/DDBJ databases">
        <title>Draft genome sequence of Nocardiopsis sp. LSu2-4 isolated from halophytes.</title>
        <authorList>
            <person name="Duangmal K."/>
            <person name="Chantavorakit T."/>
        </authorList>
    </citation>
    <scope>NUCLEOTIDE SEQUENCE</scope>
    <source>
        <strain evidence="3">LSu2-4</strain>
    </source>
</reference>
<dbReference type="PANTHER" id="PTHR43283">
    <property type="entry name" value="BETA-LACTAMASE-RELATED"/>
    <property type="match status" value="1"/>
</dbReference>
<comment type="caution">
    <text evidence="3">The sequence shown here is derived from an EMBL/GenBank/DDBJ whole genome shotgun (WGS) entry which is preliminary data.</text>
</comment>
<dbReference type="SUPFAM" id="SSF56601">
    <property type="entry name" value="beta-lactamase/transpeptidase-like"/>
    <property type="match status" value="1"/>
</dbReference>
<organism evidence="3 4">
    <name type="scientific">Nocardiopsis suaedae</name>
    <dbReference type="NCBI Taxonomy" id="3018444"/>
    <lineage>
        <taxon>Bacteria</taxon>
        <taxon>Bacillati</taxon>
        <taxon>Actinomycetota</taxon>
        <taxon>Actinomycetes</taxon>
        <taxon>Streptosporangiales</taxon>
        <taxon>Nocardiopsidaceae</taxon>
        <taxon>Nocardiopsis</taxon>
    </lineage>
</organism>
<accession>A0ABT4THE3</accession>
<proteinExistence type="predicted"/>
<dbReference type="EMBL" id="JAQFWP010000008">
    <property type="protein sequence ID" value="MDA2804119.1"/>
    <property type="molecule type" value="Genomic_DNA"/>
</dbReference>
<sequence length="383" mass="41875">MTPPQVTAHAPDNHVPDALDARLTSLVERLAARRGLHHAVVAVASGDGERRWSAAAAGPADAAPPLRPETPFFIASITKRFIAALVLQAHERRELDLGAPVTTLLPPEATAGLHVLRGTDHTPSITVRHLATHTSGLPDHFERRSGGPSLYRLLAAGRDTTWTFEDTLRTTREEQRPHFPPQDLDAPGQRARYSDTGFQLLIRILEEATGRPFHALLTERLLDPLGLADTWAPGHRPPHLRAARPTPLHKGRRRVELPSLTASSNDLYSTVDDLITFQRALLAGAPFHDPRTAAMLTERRNRLRNVPVLCYGLGTMFFTVGRAAAPRHRPITLVGHSGATGTWLFTCPELDVHLAGTVDQTTAQALPFRIMARCLAAWRASGA</sequence>
<dbReference type="InterPro" id="IPR001466">
    <property type="entry name" value="Beta-lactam-related"/>
</dbReference>
<evidence type="ECO:0000256" key="1">
    <source>
        <dbReference type="SAM" id="MobiDB-lite"/>
    </source>
</evidence>
<protein>
    <submittedName>
        <fullName evidence="3">Serine hydrolase</fullName>
    </submittedName>
</protein>
<keyword evidence="4" id="KW-1185">Reference proteome</keyword>
<dbReference type="Pfam" id="PF00144">
    <property type="entry name" value="Beta-lactamase"/>
    <property type="match status" value="1"/>
</dbReference>
<dbReference type="InterPro" id="IPR012338">
    <property type="entry name" value="Beta-lactam/transpept-like"/>
</dbReference>
<evidence type="ECO:0000313" key="3">
    <source>
        <dbReference type="EMBL" id="MDA2804119.1"/>
    </source>
</evidence>
<keyword evidence="3" id="KW-0378">Hydrolase</keyword>
<gene>
    <name evidence="3" type="ORF">O4U47_06315</name>
</gene>
<dbReference type="InterPro" id="IPR050789">
    <property type="entry name" value="Diverse_Enzym_Activities"/>
</dbReference>
<dbReference type="GO" id="GO:0016787">
    <property type="term" value="F:hydrolase activity"/>
    <property type="evidence" value="ECO:0007669"/>
    <property type="project" value="UniProtKB-KW"/>
</dbReference>
<dbReference type="RefSeq" id="WP_270676646.1">
    <property type="nucleotide sequence ID" value="NZ_JAQFWP010000008.1"/>
</dbReference>
<dbReference type="Proteomes" id="UP001165685">
    <property type="component" value="Unassembled WGS sequence"/>
</dbReference>
<dbReference type="Gene3D" id="3.40.710.10">
    <property type="entry name" value="DD-peptidase/beta-lactamase superfamily"/>
    <property type="match status" value="1"/>
</dbReference>
<feature type="region of interest" description="Disordered" evidence="1">
    <location>
        <begin position="171"/>
        <end position="190"/>
    </location>
</feature>
<name>A0ABT4THE3_9ACTN</name>
<evidence type="ECO:0000313" key="4">
    <source>
        <dbReference type="Proteomes" id="UP001165685"/>
    </source>
</evidence>